<dbReference type="Proteomes" id="UP000030643">
    <property type="component" value="Unassembled WGS sequence"/>
</dbReference>
<accession>A0A069D3H3</accession>
<dbReference type="AlphaFoldDB" id="A0A069D3H3"/>
<protein>
    <submittedName>
        <fullName evidence="1">4-amino-4-deoxychorismate lyase</fullName>
    </submittedName>
</protein>
<dbReference type="GO" id="GO:0016829">
    <property type="term" value="F:lyase activity"/>
    <property type="evidence" value="ECO:0007669"/>
    <property type="project" value="UniProtKB-KW"/>
</dbReference>
<proteinExistence type="predicted"/>
<dbReference type="RefSeq" id="WP_027699850.1">
    <property type="nucleotide sequence ID" value="NZ_DF820503.1"/>
</dbReference>
<reference evidence="2" key="1">
    <citation type="journal article" date="2014" name="Genome Announc.">
        <title>Draft genome sequence of Weissella oryzae SG25T, isolated from fermented rice grains.</title>
        <authorList>
            <person name="Tanizawa Y."/>
            <person name="Fujisawa T."/>
            <person name="Mochizuki T."/>
            <person name="Kaminuma E."/>
            <person name="Suzuki Y."/>
            <person name="Nakamura Y."/>
            <person name="Tohno M."/>
        </authorList>
    </citation>
    <scope>NUCLEOTIDE SEQUENCE [LARGE SCALE GENOMIC DNA]</scope>
    <source>
        <strain evidence="2">DSM 25784 / JCM 18191 / LMG 30913 / SG25</strain>
    </source>
</reference>
<sequence length="319" mass="36584">MKKSNNVKLVSIMEKNSKASSFIEIHDLIVEPMDNILKTPWGRPVTQILTNEKIMESIHFRVNIFLNLIIGDDYEGKNFLVKLEILQTSKNEVIRLNSHISFDVMVAAGIEKTYRTSGVLKADSMKDIEIKNCAVNSDLIFSASLYDLDNKKLINQRHKIIAIRDEKEAHNSKKIIFDSEREKFSYLVSRDHLGNLGLSLESNELNDAVAIIGMLIKPDKNYQLDIEVNNSNFHSFPLYVESKKVEGFVETKGFISRGYSYQLPSNLIEISNSLPLEPLFTNFGYMSVFEKKSLRVKFKLFDESLKLIDEIATVFFIKE</sequence>
<evidence type="ECO:0000313" key="1">
    <source>
        <dbReference type="EMBL" id="GAK31941.1"/>
    </source>
</evidence>
<dbReference type="STRING" id="1329250.WOSG25_200230"/>
<evidence type="ECO:0000313" key="2">
    <source>
        <dbReference type="Proteomes" id="UP000030643"/>
    </source>
</evidence>
<organism evidence="1 2">
    <name type="scientific">Weissella oryzae (strain DSM 25784 / JCM 18191 / LMG 30913 / SG25)</name>
    <dbReference type="NCBI Taxonomy" id="1329250"/>
    <lineage>
        <taxon>Bacteria</taxon>
        <taxon>Bacillati</taxon>
        <taxon>Bacillota</taxon>
        <taxon>Bacilli</taxon>
        <taxon>Lactobacillales</taxon>
        <taxon>Lactobacillaceae</taxon>
        <taxon>Weissella</taxon>
    </lineage>
</organism>
<gene>
    <name evidence="1" type="ORF">WOSG25_200230</name>
</gene>
<dbReference type="EMBL" id="DF820503">
    <property type="protein sequence ID" value="GAK31941.1"/>
    <property type="molecule type" value="Genomic_DNA"/>
</dbReference>
<keyword evidence="2" id="KW-1185">Reference proteome</keyword>
<keyword evidence="1" id="KW-0456">Lyase</keyword>
<name>A0A069D3H3_WEIOS</name>